<keyword evidence="2" id="KW-1185">Reference proteome</keyword>
<name>A0A9D3Z4T4_DREPO</name>
<protein>
    <submittedName>
        <fullName evidence="1">Uncharacterized protein</fullName>
    </submittedName>
</protein>
<evidence type="ECO:0000313" key="1">
    <source>
        <dbReference type="EMBL" id="KAH3710219.1"/>
    </source>
</evidence>
<proteinExistence type="predicted"/>
<reference evidence="1" key="1">
    <citation type="journal article" date="2019" name="bioRxiv">
        <title>The Genome of the Zebra Mussel, Dreissena polymorpha: A Resource for Invasive Species Research.</title>
        <authorList>
            <person name="McCartney M.A."/>
            <person name="Auch B."/>
            <person name="Kono T."/>
            <person name="Mallez S."/>
            <person name="Zhang Y."/>
            <person name="Obille A."/>
            <person name="Becker A."/>
            <person name="Abrahante J.E."/>
            <person name="Garbe J."/>
            <person name="Badalamenti J.P."/>
            <person name="Herman A."/>
            <person name="Mangelson H."/>
            <person name="Liachko I."/>
            <person name="Sullivan S."/>
            <person name="Sone E.D."/>
            <person name="Koren S."/>
            <person name="Silverstein K.A.T."/>
            <person name="Beckman K.B."/>
            <person name="Gohl D.M."/>
        </authorList>
    </citation>
    <scope>NUCLEOTIDE SEQUENCE</scope>
    <source>
        <strain evidence="1">Duluth1</strain>
        <tissue evidence="1">Whole animal</tissue>
    </source>
</reference>
<dbReference type="EMBL" id="JAIWYP010000014">
    <property type="protein sequence ID" value="KAH3710219.1"/>
    <property type="molecule type" value="Genomic_DNA"/>
</dbReference>
<comment type="caution">
    <text evidence="1">The sequence shown here is derived from an EMBL/GenBank/DDBJ whole genome shotgun (WGS) entry which is preliminary data.</text>
</comment>
<evidence type="ECO:0000313" key="2">
    <source>
        <dbReference type="Proteomes" id="UP000828390"/>
    </source>
</evidence>
<accession>A0A9D3Z4T4</accession>
<gene>
    <name evidence="1" type="ORF">DPMN_069690</name>
</gene>
<dbReference type="Proteomes" id="UP000828390">
    <property type="component" value="Unassembled WGS sequence"/>
</dbReference>
<dbReference type="AlphaFoldDB" id="A0A9D3Z4T4"/>
<reference evidence="1" key="2">
    <citation type="submission" date="2020-11" db="EMBL/GenBank/DDBJ databases">
        <authorList>
            <person name="McCartney M.A."/>
            <person name="Auch B."/>
            <person name="Kono T."/>
            <person name="Mallez S."/>
            <person name="Becker A."/>
            <person name="Gohl D.M."/>
            <person name="Silverstein K.A.T."/>
            <person name="Koren S."/>
            <person name="Bechman K.B."/>
            <person name="Herman A."/>
            <person name="Abrahante J.E."/>
            <person name="Garbe J."/>
        </authorList>
    </citation>
    <scope>NUCLEOTIDE SEQUENCE</scope>
    <source>
        <strain evidence="1">Duluth1</strain>
        <tissue evidence="1">Whole animal</tissue>
    </source>
</reference>
<organism evidence="1 2">
    <name type="scientific">Dreissena polymorpha</name>
    <name type="common">Zebra mussel</name>
    <name type="synonym">Mytilus polymorpha</name>
    <dbReference type="NCBI Taxonomy" id="45954"/>
    <lineage>
        <taxon>Eukaryota</taxon>
        <taxon>Metazoa</taxon>
        <taxon>Spiralia</taxon>
        <taxon>Lophotrochozoa</taxon>
        <taxon>Mollusca</taxon>
        <taxon>Bivalvia</taxon>
        <taxon>Autobranchia</taxon>
        <taxon>Heteroconchia</taxon>
        <taxon>Euheterodonta</taxon>
        <taxon>Imparidentia</taxon>
        <taxon>Neoheterodontei</taxon>
        <taxon>Myida</taxon>
        <taxon>Dreissenoidea</taxon>
        <taxon>Dreissenidae</taxon>
        <taxon>Dreissena</taxon>
    </lineage>
</organism>
<sequence length="226" mass="25301">MRQCRLTVQTDSADWSKATLPTYETVQAGLKLSLHYQLALSHKWANGQGDKSHKWANGQSSFRPTSLHSLISGRMGKWTNGQRSFRPVCTVSYVDKWANGQNQSALSHNWTTGQVGKNSLHYQHALSHMWANGQRSFRPACTTSLNCLKNEQADKVDKTSLHCLISGQMDKVASDQPALSHKWTSFNPAWVDLDLDLLVDGEAATVREHLDRHARYVLCIIDATAI</sequence>